<accession>A0A8S0XWC4</accession>
<organism evidence="1">
    <name type="scientific">Acididesulfobacillus acetoxydans</name>
    <dbReference type="NCBI Taxonomy" id="1561005"/>
    <lineage>
        <taxon>Bacteria</taxon>
        <taxon>Bacillati</taxon>
        <taxon>Bacillota</taxon>
        <taxon>Clostridia</taxon>
        <taxon>Eubacteriales</taxon>
        <taxon>Peptococcaceae</taxon>
        <taxon>Acididesulfobacillus</taxon>
    </lineage>
</organism>
<dbReference type="AlphaFoldDB" id="A0A8S0XWC4"/>
<proteinExistence type="predicted"/>
<gene>
    <name evidence="1" type="ORF">DEACI_1590</name>
</gene>
<name>A0A8S0XWC4_9FIRM</name>
<protein>
    <submittedName>
        <fullName evidence="1">Uncharacterized protein</fullName>
    </submittedName>
</protein>
<sequence length="62" mass="6719">MDKKAGKKLGDYFYRLKRGGQAGKRSRASGTLSASRISKEIRQGDYLLGLKSAGQGMSHTEA</sequence>
<dbReference type="KEGG" id="aacx:DEACI_1590"/>
<evidence type="ECO:0000313" key="1">
    <source>
        <dbReference type="EMBL" id="CAA7600937.1"/>
    </source>
</evidence>
<dbReference type="EMBL" id="LR746496">
    <property type="protein sequence ID" value="CAA7600937.1"/>
    <property type="molecule type" value="Genomic_DNA"/>
</dbReference>
<dbReference type="Proteomes" id="UP000836597">
    <property type="component" value="Chromosome"/>
</dbReference>
<reference evidence="1" key="1">
    <citation type="submission" date="2020-01" db="EMBL/GenBank/DDBJ databases">
        <authorList>
            <person name="Hornung B."/>
        </authorList>
    </citation>
    <scope>NUCLEOTIDE SEQUENCE</scope>
    <source>
        <strain evidence="1">PacBioINE</strain>
    </source>
</reference>